<dbReference type="PANTHER" id="PTHR31379">
    <property type="entry name" value="F-BOX C PROTEIN-RELATED-RELATED"/>
    <property type="match status" value="1"/>
</dbReference>
<dbReference type="GeneID" id="9826355"/>
<evidence type="ECO:0008006" key="3">
    <source>
        <dbReference type="Google" id="ProtNLM"/>
    </source>
</evidence>
<gene>
    <name evidence="1" type="ORF">GCK72_025905</name>
</gene>
<reference evidence="1 2" key="1">
    <citation type="submission" date="2019-12" db="EMBL/GenBank/DDBJ databases">
        <title>Chromosome-level assembly of the Caenorhabditis remanei genome.</title>
        <authorList>
            <person name="Teterina A.A."/>
            <person name="Willis J.H."/>
            <person name="Phillips P.C."/>
        </authorList>
    </citation>
    <scope>NUCLEOTIDE SEQUENCE [LARGE SCALE GENOMIC DNA]</scope>
    <source>
        <strain evidence="1 2">PX506</strain>
        <tissue evidence="1">Whole organism</tissue>
    </source>
</reference>
<evidence type="ECO:0000313" key="1">
    <source>
        <dbReference type="EMBL" id="KAF1749437.1"/>
    </source>
</evidence>
<evidence type="ECO:0000313" key="2">
    <source>
        <dbReference type="Proteomes" id="UP000483820"/>
    </source>
</evidence>
<name>A0A6A5G3D5_CAERE</name>
<organism evidence="1 2">
    <name type="scientific">Caenorhabditis remanei</name>
    <name type="common">Caenorhabditis vulgaris</name>
    <dbReference type="NCBI Taxonomy" id="31234"/>
    <lineage>
        <taxon>Eukaryota</taxon>
        <taxon>Metazoa</taxon>
        <taxon>Ecdysozoa</taxon>
        <taxon>Nematoda</taxon>
        <taxon>Chromadorea</taxon>
        <taxon>Rhabditida</taxon>
        <taxon>Rhabditina</taxon>
        <taxon>Rhabditomorpha</taxon>
        <taxon>Rhabditoidea</taxon>
        <taxon>Rhabditidae</taxon>
        <taxon>Peloderinae</taxon>
        <taxon>Caenorhabditis</taxon>
    </lineage>
</organism>
<dbReference type="Proteomes" id="UP000483820">
    <property type="component" value="Chromosome X"/>
</dbReference>
<dbReference type="PANTHER" id="PTHR31379:SF1">
    <property type="entry name" value="F-BOX C PROTEIN-RELATED"/>
    <property type="match status" value="1"/>
</dbReference>
<dbReference type="CTD" id="9826355"/>
<dbReference type="KEGG" id="crq:GCK72_025905"/>
<proteinExistence type="predicted"/>
<comment type="caution">
    <text evidence="1">The sequence shown here is derived from an EMBL/GenBank/DDBJ whole genome shotgun (WGS) entry which is preliminary data.</text>
</comment>
<accession>A0A6A5G3D5</accession>
<dbReference type="InterPro" id="IPR021942">
    <property type="entry name" value="DUF3557"/>
</dbReference>
<dbReference type="Pfam" id="PF12078">
    <property type="entry name" value="DUF3557"/>
    <property type="match status" value="1"/>
</dbReference>
<sequence length="401" mass="45778">MAQQKPLSYLAAIAVLEQMDFITRKHLAYRVSALQCLDDRVTTRIKFLKLTPWSVTIDKTSYTYKYGQEEMEAKLIEGDINIEDRRSEFRHRIFEDVIADNNGAEHVVERLVEEAGVFPNGIDLAAFFDRTHVRGVVQYDKHLERRILHCSAAGEETRYVHIHRDGKIQDMLRRQIQKLFGQARIHHVEHLDIGIDYGVLRLPRGLVFKGKQLTCLENANSTINSILPIIHNSSLPFKNLSVKLRSKRDSVLNNQVLTQTENLVIQMPSALYDSWAQTIIELPNTIIHLENTDIPLNDLAAIAENWIENFKDVGNKLSMVSLNSAEFAIDAFEARVQATRKFLSSRQCQCASRQLTAHSELVVYGYENPNFVEELQDEEGGNPWVIVMEILPIGSSVDLIN</sequence>
<dbReference type="RefSeq" id="XP_003099971.2">
    <property type="nucleotide sequence ID" value="XM_003099923.2"/>
</dbReference>
<protein>
    <recommendedName>
        <fullName evidence="3">DUF38 domain-containing protein</fullName>
    </recommendedName>
</protein>
<dbReference type="EMBL" id="WUAV01000006">
    <property type="protein sequence ID" value="KAF1749437.1"/>
    <property type="molecule type" value="Genomic_DNA"/>
</dbReference>
<dbReference type="AlphaFoldDB" id="A0A6A5G3D5"/>